<dbReference type="InterPro" id="IPR006368">
    <property type="entry name" value="GDP_Man_deHydtase"/>
</dbReference>
<dbReference type="Pfam" id="PF16363">
    <property type="entry name" value="GDP_Man_Dehyd"/>
    <property type="match status" value="1"/>
</dbReference>
<dbReference type="AlphaFoldDB" id="A0A4R2PTH1"/>
<dbReference type="SUPFAM" id="SSF51735">
    <property type="entry name" value="NAD(P)-binding Rossmann-fold domains"/>
    <property type="match status" value="1"/>
</dbReference>
<proteinExistence type="inferred from homology"/>
<sequence>MNTLLGAFDDIPDPPDGNRVLANSAQGLESCLYIGNLDAKDCARMQWMMLHQDTPLDFVIATGNQYSVLEFCAWSASELGNTLGFDSEGLDERAVFTSVEADIAPSVEPGKVLVRIDPRHLRPGEVETQLSDLRKPSRSSAGSPRSPRKRCARRRSSKTSRRPDAMRC</sequence>
<feature type="compositionally biased region" description="Basic residues" evidence="5">
    <location>
        <begin position="146"/>
        <end position="160"/>
    </location>
</feature>
<evidence type="ECO:0000256" key="3">
    <source>
        <dbReference type="ARBA" id="ARBA00011989"/>
    </source>
</evidence>
<dbReference type="PANTHER" id="PTHR43715">
    <property type="entry name" value="GDP-MANNOSE 4,6-DEHYDRATASE"/>
    <property type="match status" value="1"/>
</dbReference>
<gene>
    <name evidence="7" type="ORF">EV662_11380</name>
</gene>
<accession>A0A4R2PTH1</accession>
<dbReference type="InterPro" id="IPR016040">
    <property type="entry name" value="NAD(P)-bd_dom"/>
</dbReference>
<dbReference type="Gene3D" id="3.90.25.10">
    <property type="entry name" value="UDP-galactose 4-epimerase, domain 1"/>
    <property type="match status" value="1"/>
</dbReference>
<protein>
    <recommendedName>
        <fullName evidence="3">GDP-mannose 4,6-dehydratase</fullName>
        <ecNumber evidence="3">4.2.1.47</ecNumber>
    </recommendedName>
</protein>
<feature type="domain" description="NAD(P)-binding" evidence="6">
    <location>
        <begin position="19"/>
        <end position="135"/>
    </location>
</feature>
<dbReference type="GO" id="GO:0042351">
    <property type="term" value="P:'de novo' GDP-L-fucose biosynthetic process"/>
    <property type="evidence" value="ECO:0007669"/>
    <property type="project" value="TreeGrafter"/>
</dbReference>
<comment type="cofactor">
    <cofactor evidence="1">
        <name>NADP(+)</name>
        <dbReference type="ChEBI" id="CHEBI:58349"/>
    </cofactor>
</comment>
<evidence type="ECO:0000256" key="2">
    <source>
        <dbReference type="ARBA" id="ARBA00009263"/>
    </source>
</evidence>
<name>A0A4R2PTH1_9RHOB</name>
<reference evidence="7 8" key="1">
    <citation type="submission" date="2019-03" db="EMBL/GenBank/DDBJ databases">
        <title>Genomic Encyclopedia of Type Strains, Phase IV (KMG-IV): sequencing the most valuable type-strain genomes for metagenomic binning, comparative biology and taxonomic classification.</title>
        <authorList>
            <person name="Goeker M."/>
        </authorList>
    </citation>
    <scope>NUCLEOTIDE SEQUENCE [LARGE SCALE GENOMIC DNA]</scope>
    <source>
        <strain evidence="7 8">DSM 18063</strain>
    </source>
</reference>
<evidence type="ECO:0000256" key="5">
    <source>
        <dbReference type="SAM" id="MobiDB-lite"/>
    </source>
</evidence>
<comment type="caution">
    <text evidence="7">The sequence shown here is derived from an EMBL/GenBank/DDBJ whole genome shotgun (WGS) entry which is preliminary data.</text>
</comment>
<keyword evidence="8" id="KW-1185">Reference proteome</keyword>
<dbReference type="Proteomes" id="UP000294835">
    <property type="component" value="Unassembled WGS sequence"/>
</dbReference>
<dbReference type="GO" id="GO:0008446">
    <property type="term" value="F:GDP-mannose 4,6-dehydratase activity"/>
    <property type="evidence" value="ECO:0007669"/>
    <property type="project" value="UniProtKB-EC"/>
</dbReference>
<dbReference type="InterPro" id="IPR036291">
    <property type="entry name" value="NAD(P)-bd_dom_sf"/>
</dbReference>
<organism evidence="7 8">
    <name type="scientific">Rhodovulum marinum</name>
    <dbReference type="NCBI Taxonomy" id="320662"/>
    <lineage>
        <taxon>Bacteria</taxon>
        <taxon>Pseudomonadati</taxon>
        <taxon>Pseudomonadota</taxon>
        <taxon>Alphaproteobacteria</taxon>
        <taxon>Rhodobacterales</taxon>
        <taxon>Paracoccaceae</taxon>
        <taxon>Rhodovulum</taxon>
    </lineage>
</organism>
<evidence type="ECO:0000256" key="1">
    <source>
        <dbReference type="ARBA" id="ARBA00001937"/>
    </source>
</evidence>
<feature type="region of interest" description="Disordered" evidence="5">
    <location>
        <begin position="124"/>
        <end position="168"/>
    </location>
</feature>
<evidence type="ECO:0000313" key="7">
    <source>
        <dbReference type="EMBL" id="TCP39303.1"/>
    </source>
</evidence>
<evidence type="ECO:0000313" key="8">
    <source>
        <dbReference type="Proteomes" id="UP000294835"/>
    </source>
</evidence>
<dbReference type="Gene3D" id="3.40.50.720">
    <property type="entry name" value="NAD(P)-binding Rossmann-like Domain"/>
    <property type="match status" value="1"/>
</dbReference>
<dbReference type="EC" id="4.2.1.47" evidence="3"/>
<keyword evidence="4" id="KW-0456">Lyase</keyword>
<evidence type="ECO:0000259" key="6">
    <source>
        <dbReference type="Pfam" id="PF16363"/>
    </source>
</evidence>
<evidence type="ECO:0000256" key="4">
    <source>
        <dbReference type="ARBA" id="ARBA00023239"/>
    </source>
</evidence>
<comment type="similarity">
    <text evidence="2">Belongs to the NAD(P)-dependent epimerase/dehydratase family. GDP-mannose 4,6-dehydratase subfamily.</text>
</comment>
<dbReference type="PANTHER" id="PTHR43715:SF1">
    <property type="entry name" value="GDP-MANNOSE 4,6 DEHYDRATASE"/>
    <property type="match status" value="1"/>
</dbReference>
<dbReference type="EMBL" id="SLXP01000013">
    <property type="protein sequence ID" value="TCP39303.1"/>
    <property type="molecule type" value="Genomic_DNA"/>
</dbReference>